<gene>
    <name evidence="2" type="ORF">SEVIR_3G307100v2</name>
</gene>
<evidence type="ECO:0000313" key="2">
    <source>
        <dbReference type="EMBL" id="TKW28298.1"/>
    </source>
</evidence>
<sequence length="82" mass="8718">MRDLGLADPACFIVILQESLSRLADKVDDAVADAATRLARPLPSASPDLAIPGPAQRGEIGGDDYGNAKLHRNLTRELPLAR</sequence>
<evidence type="ECO:0000313" key="3">
    <source>
        <dbReference type="Proteomes" id="UP000298652"/>
    </source>
</evidence>
<keyword evidence="3" id="KW-1185">Reference proteome</keyword>
<dbReference type="EMBL" id="CM016554">
    <property type="protein sequence ID" value="TKW28298.1"/>
    <property type="molecule type" value="Genomic_DNA"/>
</dbReference>
<dbReference type="Proteomes" id="UP000298652">
    <property type="component" value="Chromosome 3"/>
</dbReference>
<name>A0A4U6VFU6_SETVI</name>
<protein>
    <submittedName>
        <fullName evidence="2">Uncharacterized protein</fullName>
    </submittedName>
</protein>
<organism evidence="2 3">
    <name type="scientific">Setaria viridis</name>
    <name type="common">Green bristlegrass</name>
    <name type="synonym">Setaria italica subsp. viridis</name>
    <dbReference type="NCBI Taxonomy" id="4556"/>
    <lineage>
        <taxon>Eukaryota</taxon>
        <taxon>Viridiplantae</taxon>
        <taxon>Streptophyta</taxon>
        <taxon>Embryophyta</taxon>
        <taxon>Tracheophyta</taxon>
        <taxon>Spermatophyta</taxon>
        <taxon>Magnoliopsida</taxon>
        <taxon>Liliopsida</taxon>
        <taxon>Poales</taxon>
        <taxon>Poaceae</taxon>
        <taxon>PACMAD clade</taxon>
        <taxon>Panicoideae</taxon>
        <taxon>Panicodae</taxon>
        <taxon>Paniceae</taxon>
        <taxon>Cenchrinae</taxon>
        <taxon>Setaria</taxon>
    </lineage>
</organism>
<feature type="region of interest" description="Disordered" evidence="1">
    <location>
        <begin position="43"/>
        <end position="68"/>
    </location>
</feature>
<dbReference type="Gramene" id="TKW28298">
    <property type="protein sequence ID" value="TKW28298"/>
    <property type="gene ID" value="SEVIR_3G307100v2"/>
</dbReference>
<accession>A0A4U6VFU6</accession>
<dbReference type="AlphaFoldDB" id="A0A4U6VFU6"/>
<reference evidence="2" key="1">
    <citation type="submission" date="2019-03" db="EMBL/GenBank/DDBJ databases">
        <title>WGS assembly of Setaria viridis.</title>
        <authorList>
            <person name="Huang P."/>
            <person name="Jenkins J."/>
            <person name="Grimwood J."/>
            <person name="Barry K."/>
            <person name="Healey A."/>
            <person name="Mamidi S."/>
            <person name="Sreedasyam A."/>
            <person name="Shu S."/>
            <person name="Feldman M."/>
            <person name="Wu J."/>
            <person name="Yu Y."/>
            <person name="Chen C."/>
            <person name="Johnson J."/>
            <person name="Rokhsar D."/>
            <person name="Baxter I."/>
            <person name="Schmutz J."/>
            <person name="Brutnell T."/>
            <person name="Kellogg E."/>
        </authorList>
    </citation>
    <scope>NUCLEOTIDE SEQUENCE [LARGE SCALE GENOMIC DNA]</scope>
</reference>
<proteinExistence type="predicted"/>
<evidence type="ECO:0000256" key="1">
    <source>
        <dbReference type="SAM" id="MobiDB-lite"/>
    </source>
</evidence>